<name>A0A3N4V2E7_9RHOB</name>
<dbReference type="SUPFAM" id="SSF51294">
    <property type="entry name" value="Hedgehog/intein (Hint) domain"/>
    <property type="match status" value="1"/>
</dbReference>
<feature type="domain" description="Hedgehog/Intein (Hint)" evidence="1">
    <location>
        <begin position="2"/>
        <end position="111"/>
    </location>
</feature>
<proteinExistence type="predicted"/>
<dbReference type="EMBL" id="RKQK01000001">
    <property type="protein sequence ID" value="RPE71257.1"/>
    <property type="molecule type" value="Genomic_DNA"/>
</dbReference>
<keyword evidence="3" id="KW-1185">Reference proteome</keyword>
<dbReference type="InterPro" id="IPR028992">
    <property type="entry name" value="Hedgehog/Intein_dom"/>
</dbReference>
<organism evidence="2 3">
    <name type="scientific">Pacificibacter maritimus</name>
    <dbReference type="NCBI Taxonomy" id="762213"/>
    <lineage>
        <taxon>Bacteria</taxon>
        <taxon>Pseudomonadati</taxon>
        <taxon>Pseudomonadota</taxon>
        <taxon>Alphaproteobacteria</taxon>
        <taxon>Rhodobacterales</taxon>
        <taxon>Roseobacteraceae</taxon>
        <taxon>Pacificibacter</taxon>
    </lineage>
</organism>
<reference evidence="2 3" key="1">
    <citation type="submission" date="2018-11" db="EMBL/GenBank/DDBJ databases">
        <title>Genomic Encyclopedia of Type Strains, Phase IV (KMG-IV): sequencing the most valuable type-strain genomes for metagenomic binning, comparative biology and taxonomic classification.</title>
        <authorList>
            <person name="Goeker M."/>
        </authorList>
    </citation>
    <scope>NUCLEOTIDE SEQUENCE [LARGE SCALE GENOMIC DNA]</scope>
    <source>
        <strain evidence="2 3">DSM 104731</strain>
    </source>
</reference>
<dbReference type="Proteomes" id="UP000269689">
    <property type="component" value="Unassembled WGS sequence"/>
</dbReference>
<dbReference type="AlphaFoldDB" id="A0A3N4V2E7"/>
<sequence length="132" mass="14771">MIWIARRELALENLVAQEKMAPIKICKNALGDGFPQSDVVVSRQHRIFVQSKIVSRMFGSDGVLVPAKDLTDLPGVEIMRDLNMVTYYHLMCKKHQVIFANGMPSESLYAGIQAIESLGKKPLNSCFQFALC</sequence>
<dbReference type="Pfam" id="PF13403">
    <property type="entry name" value="Hint_2"/>
    <property type="match status" value="1"/>
</dbReference>
<gene>
    <name evidence="2" type="ORF">EDD53_0373</name>
</gene>
<evidence type="ECO:0000259" key="1">
    <source>
        <dbReference type="Pfam" id="PF13403"/>
    </source>
</evidence>
<protein>
    <submittedName>
        <fullName evidence="2">Hint domain-containing protein</fullName>
    </submittedName>
</protein>
<dbReference type="InterPro" id="IPR036844">
    <property type="entry name" value="Hint_dom_sf"/>
</dbReference>
<evidence type="ECO:0000313" key="2">
    <source>
        <dbReference type="EMBL" id="RPE71257.1"/>
    </source>
</evidence>
<evidence type="ECO:0000313" key="3">
    <source>
        <dbReference type="Proteomes" id="UP000269689"/>
    </source>
</evidence>
<accession>A0A3N4V2E7</accession>
<comment type="caution">
    <text evidence="2">The sequence shown here is derived from an EMBL/GenBank/DDBJ whole genome shotgun (WGS) entry which is preliminary data.</text>
</comment>